<dbReference type="SUPFAM" id="SSF46689">
    <property type="entry name" value="Homeodomain-like"/>
    <property type="match status" value="1"/>
</dbReference>
<evidence type="ECO:0000256" key="2">
    <source>
        <dbReference type="PROSITE-ProRule" id="PRU00335"/>
    </source>
</evidence>
<dbReference type="InterPro" id="IPR001647">
    <property type="entry name" value="HTH_TetR"/>
</dbReference>
<name>A0ABW3GB74_9NOCA</name>
<organism evidence="4 5">
    <name type="scientific">Williamsia deligens</name>
    <dbReference type="NCBI Taxonomy" id="321325"/>
    <lineage>
        <taxon>Bacteria</taxon>
        <taxon>Bacillati</taxon>
        <taxon>Actinomycetota</taxon>
        <taxon>Actinomycetes</taxon>
        <taxon>Mycobacteriales</taxon>
        <taxon>Nocardiaceae</taxon>
        <taxon>Williamsia</taxon>
    </lineage>
</organism>
<dbReference type="PANTHER" id="PTHR30055">
    <property type="entry name" value="HTH-TYPE TRANSCRIPTIONAL REGULATOR RUTR"/>
    <property type="match status" value="1"/>
</dbReference>
<dbReference type="RefSeq" id="WP_253646098.1">
    <property type="nucleotide sequence ID" value="NZ_BAAAMO010000002.1"/>
</dbReference>
<dbReference type="PRINTS" id="PR00455">
    <property type="entry name" value="HTHTETR"/>
</dbReference>
<gene>
    <name evidence="4" type="ORF">ACFQ04_09620</name>
</gene>
<dbReference type="Gene3D" id="1.10.357.10">
    <property type="entry name" value="Tetracycline Repressor, domain 2"/>
    <property type="match status" value="1"/>
</dbReference>
<dbReference type="Proteomes" id="UP001597068">
    <property type="component" value="Unassembled WGS sequence"/>
</dbReference>
<dbReference type="Pfam" id="PF00440">
    <property type="entry name" value="TetR_N"/>
    <property type="match status" value="1"/>
</dbReference>
<sequence length="187" mass="20336">MRSRQKILDATLDLIGSGGFDAASIAAVAQSAAVSRQTVYSIFGSREQLISEAVSELARTAFDEIHGVTPTHPGPAGEFVALIVGARAVMRDHPVLAVLMGPSGQNPLFDPGMVDRARPIAREMFARMASRHPELADRWDDVIDIALAVGLFSVLFESPDRPDDDLAAFLLRWVEPAFRDWSPSPRN</sequence>
<keyword evidence="1 2" id="KW-0238">DNA-binding</keyword>
<feature type="domain" description="HTH tetR-type" evidence="3">
    <location>
        <begin position="1"/>
        <end position="61"/>
    </location>
</feature>
<dbReference type="PROSITE" id="PS50977">
    <property type="entry name" value="HTH_TETR_2"/>
    <property type="match status" value="1"/>
</dbReference>
<proteinExistence type="predicted"/>
<accession>A0ABW3GB74</accession>
<comment type="caution">
    <text evidence="4">The sequence shown here is derived from an EMBL/GenBank/DDBJ whole genome shotgun (WGS) entry which is preliminary data.</text>
</comment>
<dbReference type="PANTHER" id="PTHR30055:SF148">
    <property type="entry name" value="TETR-FAMILY TRANSCRIPTIONAL REGULATOR"/>
    <property type="match status" value="1"/>
</dbReference>
<evidence type="ECO:0000313" key="5">
    <source>
        <dbReference type="Proteomes" id="UP001597068"/>
    </source>
</evidence>
<reference evidence="5" key="1">
    <citation type="journal article" date="2019" name="Int. J. Syst. Evol. Microbiol.">
        <title>The Global Catalogue of Microorganisms (GCM) 10K type strain sequencing project: providing services to taxonomists for standard genome sequencing and annotation.</title>
        <authorList>
            <consortium name="The Broad Institute Genomics Platform"/>
            <consortium name="The Broad Institute Genome Sequencing Center for Infectious Disease"/>
            <person name="Wu L."/>
            <person name="Ma J."/>
        </authorList>
    </citation>
    <scope>NUCLEOTIDE SEQUENCE [LARGE SCALE GENOMIC DNA]</scope>
    <source>
        <strain evidence="5">CCUG 50873</strain>
    </source>
</reference>
<evidence type="ECO:0000313" key="4">
    <source>
        <dbReference type="EMBL" id="MFD0925994.1"/>
    </source>
</evidence>
<dbReference type="InterPro" id="IPR009057">
    <property type="entry name" value="Homeodomain-like_sf"/>
</dbReference>
<dbReference type="InterPro" id="IPR050109">
    <property type="entry name" value="HTH-type_TetR-like_transc_reg"/>
</dbReference>
<protein>
    <submittedName>
        <fullName evidence="4">TetR/AcrR family transcriptional regulator</fullName>
    </submittedName>
</protein>
<feature type="DNA-binding region" description="H-T-H motif" evidence="2">
    <location>
        <begin position="24"/>
        <end position="43"/>
    </location>
</feature>
<evidence type="ECO:0000256" key="1">
    <source>
        <dbReference type="ARBA" id="ARBA00023125"/>
    </source>
</evidence>
<evidence type="ECO:0000259" key="3">
    <source>
        <dbReference type="PROSITE" id="PS50977"/>
    </source>
</evidence>
<keyword evidence="5" id="KW-1185">Reference proteome</keyword>
<dbReference type="EMBL" id="JBHTIL010000001">
    <property type="protein sequence ID" value="MFD0925994.1"/>
    <property type="molecule type" value="Genomic_DNA"/>
</dbReference>